<feature type="non-terminal residue" evidence="1">
    <location>
        <position position="1"/>
    </location>
</feature>
<gene>
    <name evidence="1" type="ORF">GSOID_T00027747001</name>
</gene>
<proteinExistence type="predicted"/>
<protein>
    <submittedName>
        <fullName evidence="1">Uncharacterized protein</fullName>
    </submittedName>
</protein>
<dbReference type="EMBL" id="FN657914">
    <property type="protein sequence ID" value="CBY43170.1"/>
    <property type="molecule type" value="Genomic_DNA"/>
</dbReference>
<dbReference type="Proteomes" id="UP000011014">
    <property type="component" value="Unassembled WGS sequence"/>
</dbReference>
<dbReference type="InterPro" id="IPR018800">
    <property type="entry name" value="PRCC"/>
</dbReference>
<name>E4Z642_OIKDI</name>
<organism evidence="1">
    <name type="scientific">Oikopleura dioica</name>
    <name type="common">Tunicate</name>
    <dbReference type="NCBI Taxonomy" id="34765"/>
    <lineage>
        <taxon>Eukaryota</taxon>
        <taxon>Metazoa</taxon>
        <taxon>Chordata</taxon>
        <taxon>Tunicata</taxon>
        <taxon>Appendicularia</taxon>
        <taxon>Copelata</taxon>
        <taxon>Oikopleuridae</taxon>
        <taxon>Oikopleura</taxon>
    </lineage>
</organism>
<evidence type="ECO:0000313" key="1">
    <source>
        <dbReference type="EMBL" id="CBY43170.1"/>
    </source>
</evidence>
<reference evidence="1" key="1">
    <citation type="journal article" date="2010" name="Science">
        <title>Plasticity of animal genome architecture unmasked by rapid evolution of a pelagic tunicate.</title>
        <authorList>
            <person name="Denoeud F."/>
            <person name="Henriet S."/>
            <person name="Mungpakdee S."/>
            <person name="Aury J.M."/>
            <person name="Da Silva C."/>
            <person name="Brinkmann H."/>
            <person name="Mikhaleva J."/>
            <person name="Olsen L.C."/>
            <person name="Jubin C."/>
            <person name="Canestro C."/>
            <person name="Bouquet J.M."/>
            <person name="Danks G."/>
            <person name="Poulain J."/>
            <person name="Campsteijn C."/>
            <person name="Adamski M."/>
            <person name="Cross I."/>
            <person name="Yadetie F."/>
            <person name="Muffato M."/>
            <person name="Louis A."/>
            <person name="Butcher S."/>
            <person name="Tsagkogeorga G."/>
            <person name="Konrad A."/>
            <person name="Singh S."/>
            <person name="Jensen M.F."/>
            <person name="Cong E.H."/>
            <person name="Eikeseth-Otteraa H."/>
            <person name="Noel B."/>
            <person name="Anthouard V."/>
            <person name="Porcel B.M."/>
            <person name="Kachouri-Lafond R."/>
            <person name="Nishino A."/>
            <person name="Ugolini M."/>
            <person name="Chourrout P."/>
            <person name="Nishida H."/>
            <person name="Aasland R."/>
            <person name="Huzurbazar S."/>
            <person name="Westhof E."/>
            <person name="Delsuc F."/>
            <person name="Lehrach H."/>
            <person name="Reinhardt R."/>
            <person name="Weissenbach J."/>
            <person name="Roy S.W."/>
            <person name="Artiguenave F."/>
            <person name="Postlethwait J.H."/>
            <person name="Manak J.R."/>
            <person name="Thompson E.M."/>
            <person name="Jaillon O."/>
            <person name="Du Pasquier L."/>
            <person name="Boudinot P."/>
            <person name="Liberles D.A."/>
            <person name="Volff J.N."/>
            <person name="Philippe H."/>
            <person name="Lenhard B."/>
            <person name="Roest Crollius H."/>
            <person name="Wincker P."/>
            <person name="Chourrout D."/>
        </authorList>
    </citation>
    <scope>NUCLEOTIDE SEQUENCE [LARGE SCALE GENOMIC DNA]</scope>
</reference>
<dbReference type="AlphaFoldDB" id="E4Z642"/>
<dbReference type="Pfam" id="PF10253">
    <property type="entry name" value="PRCC"/>
    <property type="match status" value="1"/>
</dbReference>
<accession>E4Z642</accession>
<sequence length="129" mass="14864">ASRQLQVGFLRARRSLPPTLVLILTSKQFQSYRLGRKRENIQFVDAVVDKSLGNIRENIRKSANQKHVSTSMVDPVKEMRKNDPNAHVSKRTHQLKYLVELAKANETRLNQLWSNAKSSSRTTAMKYGW</sequence>